<protein>
    <recommendedName>
        <fullName evidence="4">Crinkler effector protein N-terminal domain-containing protein</fullName>
    </recommendedName>
</protein>
<dbReference type="GO" id="GO:0005576">
    <property type="term" value="C:extracellular region"/>
    <property type="evidence" value="ECO:0007669"/>
    <property type="project" value="UniProtKB-SubCell"/>
</dbReference>
<dbReference type="VEuPathDB" id="FungiDB:AeMF1_014768"/>
<evidence type="ECO:0000313" key="6">
    <source>
        <dbReference type="Proteomes" id="UP000481153"/>
    </source>
</evidence>
<gene>
    <name evidence="5" type="ORF">Ae201684_013204</name>
</gene>
<evidence type="ECO:0000256" key="3">
    <source>
        <dbReference type="ARBA" id="ARBA00022525"/>
    </source>
</evidence>
<evidence type="ECO:0000313" key="5">
    <source>
        <dbReference type="EMBL" id="KAF0729067.1"/>
    </source>
</evidence>
<comment type="caution">
    <text evidence="5">The sequence shown here is derived from an EMBL/GenBank/DDBJ whole genome shotgun (WGS) entry which is preliminary data.</text>
</comment>
<proteinExistence type="predicted"/>
<organism evidence="5 6">
    <name type="scientific">Aphanomyces euteiches</name>
    <dbReference type="NCBI Taxonomy" id="100861"/>
    <lineage>
        <taxon>Eukaryota</taxon>
        <taxon>Sar</taxon>
        <taxon>Stramenopiles</taxon>
        <taxon>Oomycota</taxon>
        <taxon>Saprolegniomycetes</taxon>
        <taxon>Saprolegniales</taxon>
        <taxon>Verrucalvaceae</taxon>
        <taxon>Aphanomyces</taxon>
    </lineage>
</organism>
<accession>A0A6G0WNW8</accession>
<sequence>MLTLFCLVVGERTPFSVDVAANETVGDLKKMIKEENSNTLTCDAKELQLYLALKGHAWLESTSLLVERLMKGETPDEIHEYLVEANKMNPFSKLTKALNPPLVKTNFISWWWSQKKAHSALRMCVLALNFSI</sequence>
<dbReference type="EMBL" id="VJMJ01000169">
    <property type="protein sequence ID" value="KAF0729067.1"/>
    <property type="molecule type" value="Genomic_DNA"/>
</dbReference>
<keyword evidence="6" id="KW-1185">Reference proteome</keyword>
<evidence type="ECO:0000256" key="2">
    <source>
        <dbReference type="ARBA" id="ARBA00004613"/>
    </source>
</evidence>
<comment type="subcellular location">
    <subcellularLocation>
        <location evidence="1">Host cell</location>
    </subcellularLocation>
    <subcellularLocation>
        <location evidence="2">Secreted</location>
    </subcellularLocation>
</comment>
<name>A0A6G0WNW8_9STRA</name>
<feature type="domain" description="Crinkler effector protein N-terminal" evidence="4">
    <location>
        <begin position="2"/>
        <end position="97"/>
    </location>
</feature>
<evidence type="ECO:0000259" key="4">
    <source>
        <dbReference type="Pfam" id="PF20147"/>
    </source>
</evidence>
<dbReference type="GO" id="GO:0043657">
    <property type="term" value="C:host cell"/>
    <property type="evidence" value="ECO:0007669"/>
    <property type="project" value="UniProtKB-SubCell"/>
</dbReference>
<dbReference type="AlphaFoldDB" id="A0A6G0WNW8"/>
<dbReference type="Proteomes" id="UP000481153">
    <property type="component" value="Unassembled WGS sequence"/>
</dbReference>
<keyword evidence="3" id="KW-0964">Secreted</keyword>
<reference evidence="5 6" key="1">
    <citation type="submission" date="2019-07" db="EMBL/GenBank/DDBJ databases">
        <title>Genomics analysis of Aphanomyces spp. identifies a new class of oomycete effector associated with host adaptation.</title>
        <authorList>
            <person name="Gaulin E."/>
        </authorList>
    </citation>
    <scope>NUCLEOTIDE SEQUENCE [LARGE SCALE GENOMIC DNA]</scope>
    <source>
        <strain evidence="5 6">ATCC 201684</strain>
    </source>
</reference>
<dbReference type="Pfam" id="PF20147">
    <property type="entry name" value="Crinkler"/>
    <property type="match status" value="1"/>
</dbReference>
<evidence type="ECO:0000256" key="1">
    <source>
        <dbReference type="ARBA" id="ARBA00004340"/>
    </source>
</evidence>
<dbReference type="InterPro" id="IPR045379">
    <property type="entry name" value="Crinkler_N"/>
</dbReference>